<dbReference type="Proteomes" id="UP000507470">
    <property type="component" value="Unassembled WGS sequence"/>
</dbReference>
<evidence type="ECO:0000313" key="2">
    <source>
        <dbReference type="EMBL" id="CAC5383128.1"/>
    </source>
</evidence>
<name>A0A6J8BGN0_MYTCO</name>
<accession>A0A6J8BGN0</accession>
<feature type="compositionally biased region" description="Acidic residues" evidence="1">
    <location>
        <begin position="333"/>
        <end position="351"/>
    </location>
</feature>
<proteinExistence type="predicted"/>
<evidence type="ECO:0000313" key="3">
    <source>
        <dbReference type="Proteomes" id="UP000507470"/>
    </source>
</evidence>
<dbReference type="PANTHER" id="PTHR46880">
    <property type="entry name" value="RAS-ASSOCIATING DOMAIN-CONTAINING PROTEIN"/>
    <property type="match status" value="1"/>
</dbReference>
<sequence length="370" mass="41318">MNKTDLKERFKKDGKQEDRGCQLKKKNNNLMSCTWCEQQWTTAKLETSKSHETSNIHIKNRDIIAGKSKAAGGIETEAMKCVESLNKAVFFGYTSHVAKSDASGIIEAMKRFVEKLDVPWDDFTKKLVGIGSDGASVMLGCNNGVATHLRRIQPVMVAVHCYSDKLELAFKDAIKHVSLDSKVTTCLLQGLYFLYHNSALNRQSNEIQHLTWQRVNRMFPDGYCNILAVMDLILTIPGSSSECERGSRHMKSLKTTFRTCLSEDSLASQMCIKLHSPSIEEKAKNSVNSDINEAIAKETESQHVDQEVTTTDDLSVEAAIVAAADKHSNMDLVQDDEDGADSDDQFSENEDYGNEGRVFRVMCLEGLIEE</sequence>
<protein>
    <recommendedName>
        <fullName evidence="4">DUF4371 domain-containing protein</fullName>
    </recommendedName>
</protein>
<evidence type="ECO:0008006" key="4">
    <source>
        <dbReference type="Google" id="ProtNLM"/>
    </source>
</evidence>
<dbReference type="PANTHER" id="PTHR46880:SF9">
    <property type="entry name" value="ZINC FINGER PROTEIN 862"/>
    <property type="match status" value="1"/>
</dbReference>
<dbReference type="AlphaFoldDB" id="A0A6J8BGN0"/>
<organism evidence="2 3">
    <name type="scientific">Mytilus coruscus</name>
    <name type="common">Sea mussel</name>
    <dbReference type="NCBI Taxonomy" id="42192"/>
    <lineage>
        <taxon>Eukaryota</taxon>
        <taxon>Metazoa</taxon>
        <taxon>Spiralia</taxon>
        <taxon>Lophotrochozoa</taxon>
        <taxon>Mollusca</taxon>
        <taxon>Bivalvia</taxon>
        <taxon>Autobranchia</taxon>
        <taxon>Pteriomorphia</taxon>
        <taxon>Mytilida</taxon>
        <taxon>Mytiloidea</taxon>
        <taxon>Mytilidae</taxon>
        <taxon>Mytilinae</taxon>
        <taxon>Mytilus</taxon>
    </lineage>
</organism>
<evidence type="ECO:0000256" key="1">
    <source>
        <dbReference type="SAM" id="MobiDB-lite"/>
    </source>
</evidence>
<gene>
    <name evidence="2" type="ORF">MCOR_18900</name>
</gene>
<dbReference type="OrthoDB" id="10051404at2759"/>
<keyword evidence="3" id="KW-1185">Reference proteome</keyword>
<feature type="region of interest" description="Disordered" evidence="1">
    <location>
        <begin position="327"/>
        <end position="351"/>
    </location>
</feature>
<dbReference type="EMBL" id="CACVKT020003353">
    <property type="protein sequence ID" value="CAC5383128.1"/>
    <property type="molecule type" value="Genomic_DNA"/>
</dbReference>
<reference evidence="2 3" key="1">
    <citation type="submission" date="2020-06" db="EMBL/GenBank/DDBJ databases">
        <authorList>
            <person name="Li R."/>
            <person name="Bekaert M."/>
        </authorList>
    </citation>
    <scope>NUCLEOTIDE SEQUENCE [LARGE SCALE GENOMIC DNA]</scope>
    <source>
        <strain evidence="3">wild</strain>
    </source>
</reference>